<dbReference type="PANTHER" id="PTHR46985:SF4">
    <property type="entry name" value="CASPASE RECRUITMENT DOMAIN-CONTAINING PROTEIN 8"/>
    <property type="match status" value="1"/>
</dbReference>
<evidence type="ECO:0000256" key="5">
    <source>
        <dbReference type="ARBA" id="ARBA00023198"/>
    </source>
</evidence>
<dbReference type="GO" id="GO:0042981">
    <property type="term" value="P:regulation of apoptotic process"/>
    <property type="evidence" value="ECO:0007669"/>
    <property type="project" value="InterPro"/>
</dbReference>
<dbReference type="Ensembl" id="ENSDLAT00005077694.1">
    <property type="protein sequence ID" value="ENSDLAP00005074651.1"/>
    <property type="gene ID" value="ENSDLAG00005034597.1"/>
</dbReference>
<reference evidence="8" key="2">
    <citation type="submission" date="2025-09" db="UniProtKB">
        <authorList>
            <consortium name="Ensembl"/>
        </authorList>
    </citation>
    <scope>IDENTIFICATION</scope>
</reference>
<name>A0A8P4G8R9_DICLA</name>
<dbReference type="Gene3D" id="1.10.533.10">
    <property type="entry name" value="Death Domain, Fas"/>
    <property type="match status" value="1"/>
</dbReference>
<keyword evidence="2" id="KW-0963">Cytoplasm</keyword>
<dbReference type="SUPFAM" id="SSF47986">
    <property type="entry name" value="DEATH domain"/>
    <property type="match status" value="1"/>
</dbReference>
<evidence type="ECO:0000313" key="8">
    <source>
        <dbReference type="Ensembl" id="ENSDLAP00005074651.1"/>
    </source>
</evidence>
<dbReference type="PROSITE" id="PS50209">
    <property type="entry name" value="CARD"/>
    <property type="match status" value="1"/>
</dbReference>
<dbReference type="GeneTree" id="ENSGT01100000263761"/>
<dbReference type="GO" id="GO:0005829">
    <property type="term" value="C:cytosol"/>
    <property type="evidence" value="ECO:0007669"/>
    <property type="project" value="UniProtKB-SubCell"/>
</dbReference>
<dbReference type="PROSITE" id="PS51830">
    <property type="entry name" value="FIIND"/>
    <property type="match status" value="1"/>
</dbReference>
<dbReference type="PANTHER" id="PTHR46985">
    <property type="entry name" value="NACHT, LRR AND PYD DOMAINS-CONTAINING PROTEIN 1"/>
    <property type="match status" value="1"/>
</dbReference>
<evidence type="ECO:0000259" key="6">
    <source>
        <dbReference type="PROSITE" id="PS50209"/>
    </source>
</evidence>
<accession>A0A8P4G8R9</accession>
<comment type="subcellular location">
    <subcellularLocation>
        <location evidence="1">Cytoplasm</location>
        <location evidence="1">Cytosol</location>
    </subcellularLocation>
</comment>
<dbReference type="Proteomes" id="UP000694389">
    <property type="component" value="Unassembled WGS sequence"/>
</dbReference>
<evidence type="ECO:0008006" key="10">
    <source>
        <dbReference type="Google" id="ProtNLM"/>
    </source>
</evidence>
<evidence type="ECO:0000256" key="1">
    <source>
        <dbReference type="ARBA" id="ARBA00004514"/>
    </source>
</evidence>
<evidence type="ECO:0000256" key="2">
    <source>
        <dbReference type="ARBA" id="ARBA00022490"/>
    </source>
</evidence>
<dbReference type="Pfam" id="PF00619">
    <property type="entry name" value="CARD"/>
    <property type="match status" value="1"/>
</dbReference>
<dbReference type="InterPro" id="IPR011029">
    <property type="entry name" value="DEATH-like_dom_sf"/>
</dbReference>
<feature type="domain" description="FIIND" evidence="7">
    <location>
        <begin position="1"/>
        <end position="198"/>
    </location>
</feature>
<evidence type="ECO:0000256" key="4">
    <source>
        <dbReference type="ARBA" id="ARBA00022859"/>
    </source>
</evidence>
<dbReference type="InterPro" id="IPR025307">
    <property type="entry name" value="FIIND_dom"/>
</dbReference>
<dbReference type="InterPro" id="IPR001315">
    <property type="entry name" value="CARD"/>
</dbReference>
<keyword evidence="3" id="KW-0399">Innate immunity</keyword>
<dbReference type="Pfam" id="PF13553">
    <property type="entry name" value="FIIND"/>
    <property type="match status" value="1"/>
</dbReference>
<keyword evidence="4" id="KW-0391">Immunity</keyword>
<dbReference type="InterPro" id="IPR051249">
    <property type="entry name" value="NLRP_Inflammasome"/>
</dbReference>
<proteinExistence type="predicted"/>
<organism evidence="8 9">
    <name type="scientific">Dicentrarchus labrax</name>
    <name type="common">European seabass</name>
    <name type="synonym">Morone labrax</name>
    <dbReference type="NCBI Taxonomy" id="13489"/>
    <lineage>
        <taxon>Eukaryota</taxon>
        <taxon>Metazoa</taxon>
        <taxon>Chordata</taxon>
        <taxon>Craniata</taxon>
        <taxon>Vertebrata</taxon>
        <taxon>Euteleostomi</taxon>
        <taxon>Actinopterygii</taxon>
        <taxon>Neopterygii</taxon>
        <taxon>Teleostei</taxon>
        <taxon>Neoteleostei</taxon>
        <taxon>Acanthomorphata</taxon>
        <taxon>Eupercaria</taxon>
        <taxon>Moronidae</taxon>
        <taxon>Dicentrarchus</taxon>
    </lineage>
</organism>
<dbReference type="AlphaFoldDB" id="A0A8P4G8R9"/>
<protein>
    <recommendedName>
        <fullName evidence="10">Caspase recruitment domain-containing protein 8-like</fullName>
    </recommendedName>
</protein>
<keyword evidence="9" id="KW-1185">Reference proteome</keyword>
<feature type="domain" description="CARD" evidence="6">
    <location>
        <begin position="192"/>
        <end position="283"/>
    </location>
</feature>
<dbReference type="GO" id="GO:0045087">
    <property type="term" value="P:innate immune response"/>
    <property type="evidence" value="ECO:0007669"/>
    <property type="project" value="UniProtKB-KW"/>
</dbReference>
<evidence type="ECO:0000259" key="7">
    <source>
        <dbReference type="PROSITE" id="PS51830"/>
    </source>
</evidence>
<evidence type="ECO:0000313" key="9">
    <source>
        <dbReference type="Proteomes" id="UP000694389"/>
    </source>
</evidence>
<reference evidence="8" key="1">
    <citation type="submission" date="2025-08" db="UniProtKB">
        <authorList>
            <consortium name="Ensembl"/>
        </authorList>
    </citation>
    <scope>IDENTIFICATION</scope>
</reference>
<evidence type="ECO:0000256" key="3">
    <source>
        <dbReference type="ARBA" id="ARBA00022588"/>
    </source>
</evidence>
<dbReference type="GO" id="GO:0006954">
    <property type="term" value="P:inflammatory response"/>
    <property type="evidence" value="ECO:0007669"/>
    <property type="project" value="UniProtKB-KW"/>
</dbReference>
<sequence>MMFNCMFVKTLMLFYADDIPSILDKFAVLHIDAYGDVVEQVSEVTPSHVKLYQPVFSPRGVLMKAGFPVKINCKVLIYKTNKAFLTLHVYLIPCDPAIQQMIKNKELSSGHKMIPKPYPVKALKMRDRFILTADTESAEIYPEKLKLAYESSDPNFFEVFIENPDSNFQLTLRHGSGPVWTSAIRKDDYGDIQVVYDKELASVRSKLVVKMSREVINQLLDDLLEDGVLNDEEKDSILHNNRADRARCLIDKVKMKGYTASRKMFTHLQSRDPTLCAELGLPYGLPV</sequence>
<dbReference type="Pfam" id="PF23679">
    <property type="entry name" value="UPA-FIIND"/>
    <property type="match status" value="1"/>
</dbReference>
<keyword evidence="5" id="KW-0395">Inflammatory response</keyword>